<sequence>MIRTLFKADRVGGLITILIGGVSIFEAYRQYPNRMNLLVGDHTLPGLVGLVLVILGSVLLLRRLEDFKVELPKGLIARRLVGTLMIMFAYWYLITTLGYLISTMLVLAALFKIIGSYSAVKSTLYGSITTGVLYLLFIHWLQMPFPKGILGI</sequence>
<gene>
    <name evidence="3" type="ORF">G4D63_03985</name>
</gene>
<keyword evidence="1" id="KW-0472">Membrane</keyword>
<evidence type="ECO:0000256" key="1">
    <source>
        <dbReference type="SAM" id="Phobius"/>
    </source>
</evidence>
<dbReference type="EMBL" id="JAAIWM010000001">
    <property type="protein sequence ID" value="NEY70898.1"/>
    <property type="molecule type" value="Genomic_DNA"/>
</dbReference>
<keyword evidence="1" id="KW-1133">Transmembrane helix</keyword>
<keyword evidence="4" id="KW-1185">Reference proteome</keyword>
<feature type="transmembrane region" description="Helical" evidence="1">
    <location>
        <begin position="124"/>
        <end position="142"/>
    </location>
</feature>
<organism evidence="3 4">
    <name type="scientific">Bacillus mesophilus</name>
    <dbReference type="NCBI Taxonomy" id="1808955"/>
    <lineage>
        <taxon>Bacteria</taxon>
        <taxon>Bacillati</taxon>
        <taxon>Bacillota</taxon>
        <taxon>Bacilli</taxon>
        <taxon>Bacillales</taxon>
        <taxon>Bacillaceae</taxon>
        <taxon>Bacillus</taxon>
    </lineage>
</organism>
<feature type="transmembrane region" description="Helical" evidence="1">
    <location>
        <begin position="12"/>
        <end position="31"/>
    </location>
</feature>
<dbReference type="InterPro" id="IPR009936">
    <property type="entry name" value="DUF1468"/>
</dbReference>
<feature type="transmembrane region" description="Helical" evidence="1">
    <location>
        <begin position="76"/>
        <end position="93"/>
    </location>
</feature>
<evidence type="ECO:0000259" key="2">
    <source>
        <dbReference type="Pfam" id="PF07331"/>
    </source>
</evidence>
<keyword evidence="1" id="KW-0812">Transmembrane</keyword>
<feature type="transmembrane region" description="Helical" evidence="1">
    <location>
        <begin position="43"/>
        <end position="64"/>
    </location>
</feature>
<reference evidence="3 4" key="1">
    <citation type="submission" date="2020-02" db="EMBL/GenBank/DDBJ databases">
        <title>Bacillus aquiflavi sp. nov., isolated from yellow water of strong flavor Chinese baijiu in Yibin region of China.</title>
        <authorList>
            <person name="Xie J."/>
        </authorList>
    </citation>
    <scope>NUCLEOTIDE SEQUENCE [LARGE SCALE GENOMIC DNA]</scope>
    <source>
        <strain evidence="3 4">SA4</strain>
    </source>
</reference>
<comment type="caution">
    <text evidence="3">The sequence shown here is derived from an EMBL/GenBank/DDBJ whole genome shotgun (WGS) entry which is preliminary data.</text>
</comment>
<dbReference type="Proteomes" id="UP000481043">
    <property type="component" value="Unassembled WGS sequence"/>
</dbReference>
<proteinExistence type="predicted"/>
<dbReference type="RefSeq" id="WP_163177914.1">
    <property type="nucleotide sequence ID" value="NZ_JAAIWM010000001.1"/>
</dbReference>
<evidence type="ECO:0000313" key="3">
    <source>
        <dbReference type="EMBL" id="NEY70898.1"/>
    </source>
</evidence>
<feature type="domain" description="DUF1468" evidence="2">
    <location>
        <begin position="11"/>
        <end position="146"/>
    </location>
</feature>
<dbReference type="AlphaFoldDB" id="A0A6M0Q720"/>
<protein>
    <submittedName>
        <fullName evidence="3">Tripartite tricarboxylate transporter TctB family protein</fullName>
    </submittedName>
</protein>
<dbReference type="Pfam" id="PF07331">
    <property type="entry name" value="TctB"/>
    <property type="match status" value="1"/>
</dbReference>
<evidence type="ECO:0000313" key="4">
    <source>
        <dbReference type="Proteomes" id="UP000481043"/>
    </source>
</evidence>
<name>A0A6M0Q720_9BACI</name>
<accession>A0A6M0Q720</accession>